<dbReference type="GO" id="GO:0008168">
    <property type="term" value="F:methyltransferase activity"/>
    <property type="evidence" value="ECO:0007669"/>
    <property type="project" value="UniProtKB-KW"/>
</dbReference>
<proteinExistence type="predicted"/>
<dbReference type="InterPro" id="IPR029063">
    <property type="entry name" value="SAM-dependent_MTases_sf"/>
</dbReference>
<keyword evidence="1" id="KW-0489">Methyltransferase</keyword>
<evidence type="ECO:0000313" key="1">
    <source>
        <dbReference type="EMBL" id="MBA4608421.1"/>
    </source>
</evidence>
<dbReference type="SUPFAM" id="SSF53335">
    <property type="entry name" value="S-adenosyl-L-methionine-dependent methyltransferases"/>
    <property type="match status" value="1"/>
</dbReference>
<name>A0A838XHI8_9ACTN</name>
<gene>
    <name evidence="1" type="ORF">H1W00_08030</name>
</gene>
<comment type="caution">
    <text evidence="1">The sequence shown here is derived from an EMBL/GenBank/DDBJ whole genome shotgun (WGS) entry which is preliminary data.</text>
</comment>
<keyword evidence="2" id="KW-1185">Reference proteome</keyword>
<keyword evidence="1" id="KW-0808">Transferase</keyword>
<dbReference type="GO" id="GO:0032259">
    <property type="term" value="P:methylation"/>
    <property type="evidence" value="ECO:0007669"/>
    <property type="project" value="UniProtKB-KW"/>
</dbReference>
<sequence length="139" mass="14344">MDPSPKLSSRLAEVLDVLPLRPGLRVLEIGGAPGPLARAIAAGVRPTGFVLVVDRSERGTAATERACAAEIRDGLVGVRCSPVESFALEPGEPPYDLALANRVGAFDGRQPAAAAAALEAITAATTPGAPFYIDGRLWT</sequence>
<dbReference type="RefSeq" id="WP_181755222.1">
    <property type="nucleotide sequence ID" value="NZ_JACEOG010000001.1"/>
</dbReference>
<dbReference type="EMBL" id="JACEOG010000001">
    <property type="protein sequence ID" value="MBA4608421.1"/>
    <property type="molecule type" value="Genomic_DNA"/>
</dbReference>
<protein>
    <submittedName>
        <fullName evidence="1">SAM-dependent methyltransferase</fullName>
    </submittedName>
</protein>
<organism evidence="1 2">
    <name type="scientific">Aeromicrobium phoceense</name>
    <dbReference type="NCBI Taxonomy" id="2754045"/>
    <lineage>
        <taxon>Bacteria</taxon>
        <taxon>Bacillati</taxon>
        <taxon>Actinomycetota</taxon>
        <taxon>Actinomycetes</taxon>
        <taxon>Propionibacteriales</taxon>
        <taxon>Nocardioidaceae</taxon>
        <taxon>Aeromicrobium</taxon>
    </lineage>
</organism>
<reference evidence="1 2" key="1">
    <citation type="submission" date="2020-07" db="EMBL/GenBank/DDBJ databases">
        <title>Draft genome and description of Aeromicrobium phoceense strain Marseille-Q0843 isolated from healthy skin swab.</title>
        <authorList>
            <person name="Boxberger M."/>
            <person name="La Scola B."/>
        </authorList>
    </citation>
    <scope>NUCLEOTIDE SEQUENCE [LARGE SCALE GENOMIC DNA]</scope>
    <source>
        <strain evidence="1 2">Marseille-Q0843</strain>
    </source>
</reference>
<dbReference type="Gene3D" id="3.40.50.150">
    <property type="entry name" value="Vaccinia Virus protein VP39"/>
    <property type="match status" value="1"/>
</dbReference>
<dbReference type="Proteomes" id="UP000550354">
    <property type="component" value="Unassembled WGS sequence"/>
</dbReference>
<accession>A0A838XHI8</accession>
<evidence type="ECO:0000313" key="2">
    <source>
        <dbReference type="Proteomes" id="UP000550354"/>
    </source>
</evidence>
<dbReference type="AlphaFoldDB" id="A0A838XHI8"/>